<accession>A0A381YCE6</accession>
<evidence type="ECO:0008006" key="3">
    <source>
        <dbReference type="Google" id="ProtNLM"/>
    </source>
</evidence>
<dbReference type="Gene3D" id="6.10.340.10">
    <property type="match status" value="1"/>
</dbReference>
<dbReference type="PROSITE" id="PS51257">
    <property type="entry name" value="PROKAR_LIPOPROTEIN"/>
    <property type="match status" value="1"/>
</dbReference>
<dbReference type="EMBL" id="UINC01017868">
    <property type="protein sequence ID" value="SVA74550.1"/>
    <property type="molecule type" value="Genomic_DNA"/>
</dbReference>
<keyword evidence="1" id="KW-0812">Transmembrane</keyword>
<reference evidence="2" key="1">
    <citation type="submission" date="2018-05" db="EMBL/GenBank/DDBJ databases">
        <authorList>
            <person name="Lanie J.A."/>
            <person name="Ng W.-L."/>
            <person name="Kazmierczak K.M."/>
            <person name="Andrzejewski T.M."/>
            <person name="Davidsen T.M."/>
            <person name="Wayne K.J."/>
            <person name="Tettelin H."/>
            <person name="Glass J.I."/>
            <person name="Rusch D."/>
            <person name="Podicherti R."/>
            <person name="Tsui H.-C.T."/>
            <person name="Winkler M.E."/>
        </authorList>
    </citation>
    <scope>NUCLEOTIDE SEQUENCE</scope>
</reference>
<organism evidence="2">
    <name type="scientific">marine metagenome</name>
    <dbReference type="NCBI Taxonomy" id="408172"/>
    <lineage>
        <taxon>unclassified sequences</taxon>
        <taxon>metagenomes</taxon>
        <taxon>ecological metagenomes</taxon>
    </lineage>
</organism>
<gene>
    <name evidence="2" type="ORF">METZ01_LOCUS127404</name>
</gene>
<evidence type="ECO:0000256" key="1">
    <source>
        <dbReference type="SAM" id="Phobius"/>
    </source>
</evidence>
<sequence>MNKVKNSIFREELPGEKKSIINLLMTGHIVTISCLGYMAFFLFIQLGQVTRIVDTIDPNHMTVEQVNLLKERVSRSVGQWQNEMIGLAIIGSIVSIIGGIYTINMVIRPLNKLVIFANKEGRTEPLPEFKSNTEIKQLATAITALTTKLNETPQNSNDD</sequence>
<dbReference type="AlphaFoldDB" id="A0A381YCE6"/>
<name>A0A381YCE6_9ZZZZ</name>
<proteinExistence type="predicted"/>
<keyword evidence="1" id="KW-0472">Membrane</keyword>
<feature type="transmembrane region" description="Helical" evidence="1">
    <location>
        <begin position="20"/>
        <end position="44"/>
    </location>
</feature>
<feature type="transmembrane region" description="Helical" evidence="1">
    <location>
        <begin position="84"/>
        <end position="103"/>
    </location>
</feature>
<protein>
    <recommendedName>
        <fullName evidence="3">HAMP domain-containing protein</fullName>
    </recommendedName>
</protein>
<evidence type="ECO:0000313" key="2">
    <source>
        <dbReference type="EMBL" id="SVA74550.1"/>
    </source>
</evidence>
<keyword evidence="1" id="KW-1133">Transmembrane helix</keyword>